<keyword evidence="1" id="KW-0812">Transmembrane</keyword>
<protein>
    <submittedName>
        <fullName evidence="2">DUF1538 domain-containing protein</fullName>
    </submittedName>
</protein>
<feature type="transmembrane region" description="Helical" evidence="1">
    <location>
        <begin position="181"/>
        <end position="202"/>
    </location>
</feature>
<keyword evidence="1" id="KW-1133">Transmembrane helix</keyword>
<name>A0ABU7XFF9_9HYPH</name>
<dbReference type="Proteomes" id="UP001350748">
    <property type="component" value="Unassembled WGS sequence"/>
</dbReference>
<evidence type="ECO:0000313" key="3">
    <source>
        <dbReference type="Proteomes" id="UP001350748"/>
    </source>
</evidence>
<feature type="transmembrane region" description="Helical" evidence="1">
    <location>
        <begin position="214"/>
        <end position="235"/>
    </location>
</feature>
<proteinExistence type="predicted"/>
<gene>
    <name evidence="2" type="ORF">V3H18_06165</name>
</gene>
<accession>A0ABU7XFF9</accession>
<organism evidence="2 3">
    <name type="scientific">Methylocystis borbori</name>
    <dbReference type="NCBI Taxonomy" id="3118750"/>
    <lineage>
        <taxon>Bacteria</taxon>
        <taxon>Pseudomonadati</taxon>
        <taxon>Pseudomonadota</taxon>
        <taxon>Alphaproteobacteria</taxon>
        <taxon>Hyphomicrobiales</taxon>
        <taxon>Methylocystaceae</taxon>
        <taxon>Methylocystis</taxon>
    </lineage>
</organism>
<feature type="transmembrane region" description="Helical" evidence="1">
    <location>
        <begin position="151"/>
        <end position="169"/>
    </location>
</feature>
<dbReference type="InterPro" id="IPR011435">
    <property type="entry name" value="UmpAB"/>
</dbReference>
<dbReference type="Pfam" id="PF07556">
    <property type="entry name" value="DUF1538"/>
    <property type="match status" value="1"/>
</dbReference>
<dbReference type="RefSeq" id="WP_332081089.1">
    <property type="nucleotide sequence ID" value="NZ_JAZHYN010000012.1"/>
</dbReference>
<feature type="transmembrane region" description="Helical" evidence="1">
    <location>
        <begin position="86"/>
        <end position="106"/>
    </location>
</feature>
<evidence type="ECO:0000256" key="1">
    <source>
        <dbReference type="SAM" id="Phobius"/>
    </source>
</evidence>
<keyword evidence="3" id="KW-1185">Reference proteome</keyword>
<feature type="transmembrane region" description="Helical" evidence="1">
    <location>
        <begin position="43"/>
        <end position="66"/>
    </location>
</feature>
<feature type="transmembrane region" description="Helical" evidence="1">
    <location>
        <begin position="12"/>
        <end position="36"/>
    </location>
</feature>
<evidence type="ECO:0000313" key="2">
    <source>
        <dbReference type="EMBL" id="MEF3366119.1"/>
    </source>
</evidence>
<keyword evidence="1" id="KW-0472">Membrane</keyword>
<feature type="transmembrane region" description="Helical" evidence="1">
    <location>
        <begin position="126"/>
        <end position="145"/>
    </location>
</feature>
<reference evidence="2 3" key="1">
    <citation type="submission" date="2024-02" db="EMBL/GenBank/DDBJ databases">
        <authorList>
            <person name="Grouzdev D."/>
        </authorList>
    </citation>
    <scope>NUCLEOTIDE SEQUENCE [LARGE SCALE GENOMIC DNA]</scope>
    <source>
        <strain evidence="2 3">9N</strain>
    </source>
</reference>
<dbReference type="EMBL" id="JAZHYN010000012">
    <property type="protein sequence ID" value="MEF3366119.1"/>
    <property type="molecule type" value="Genomic_DNA"/>
</dbReference>
<sequence length="243" mass="25262">MSLDRLLDEFGVAAASVAEAVLPLAALFLVFQALLLKLPGKNVVDIMIGTLIAAAGLFLFLVGVEIGFMPIGRAIGEALGAMPHKGLLALIGLFLGFVTTWSEPAVRIFAEQVEEASSGSISAPTVLYTVSIGVALSVALGLLRIAYGIPLLYLLAPGYAVVIVIMWLCERDFVAIAVDAGGVATGPMANTFLLALALGAAASANGRDMIVEGLGLVSLIALAPMVSVMTLGLLVRWTERRQE</sequence>
<comment type="caution">
    <text evidence="2">The sequence shown here is derived from an EMBL/GenBank/DDBJ whole genome shotgun (WGS) entry which is preliminary data.</text>
</comment>